<evidence type="ECO:0000256" key="6">
    <source>
        <dbReference type="SAM" id="Phobius"/>
    </source>
</evidence>
<keyword evidence="3 6" id="KW-0812">Transmembrane</keyword>
<gene>
    <name evidence="7" type="ORF">HNP52_003421</name>
</gene>
<feature type="transmembrane region" description="Helical" evidence="6">
    <location>
        <begin position="186"/>
        <end position="204"/>
    </location>
</feature>
<evidence type="ECO:0000256" key="3">
    <source>
        <dbReference type="ARBA" id="ARBA00022692"/>
    </source>
</evidence>
<feature type="transmembrane region" description="Helical" evidence="6">
    <location>
        <begin position="153"/>
        <end position="174"/>
    </location>
</feature>
<dbReference type="RefSeq" id="WP_311768506.1">
    <property type="nucleotide sequence ID" value="NZ_JACHLN010000003.1"/>
</dbReference>
<keyword evidence="8" id="KW-1185">Reference proteome</keyword>
<protein>
    <submittedName>
        <fullName evidence="7">APA family basic amino acid/polyamine antiporter</fullName>
    </submittedName>
</protein>
<dbReference type="GO" id="GO:0005886">
    <property type="term" value="C:plasma membrane"/>
    <property type="evidence" value="ECO:0007669"/>
    <property type="project" value="UniProtKB-SubCell"/>
</dbReference>
<keyword evidence="4 6" id="KW-1133">Transmembrane helix</keyword>
<feature type="transmembrane region" description="Helical" evidence="6">
    <location>
        <begin position="412"/>
        <end position="430"/>
    </location>
</feature>
<organism evidence="7 8">
    <name type="scientific">Sphingomonas kyeonggiensis</name>
    <dbReference type="NCBI Taxonomy" id="1268553"/>
    <lineage>
        <taxon>Bacteria</taxon>
        <taxon>Pseudomonadati</taxon>
        <taxon>Pseudomonadota</taxon>
        <taxon>Alphaproteobacteria</taxon>
        <taxon>Sphingomonadales</taxon>
        <taxon>Sphingomonadaceae</taxon>
        <taxon>Sphingomonas</taxon>
    </lineage>
</organism>
<feature type="transmembrane region" description="Helical" evidence="6">
    <location>
        <begin position="389"/>
        <end position="406"/>
    </location>
</feature>
<accession>A0A7W7K3D3</accession>
<evidence type="ECO:0000313" key="7">
    <source>
        <dbReference type="EMBL" id="MBB4840329.1"/>
    </source>
</evidence>
<dbReference type="PIRSF" id="PIRSF006060">
    <property type="entry name" value="AA_transporter"/>
    <property type="match status" value="1"/>
</dbReference>
<dbReference type="Pfam" id="PF13520">
    <property type="entry name" value="AA_permease_2"/>
    <property type="match status" value="1"/>
</dbReference>
<feature type="transmembrane region" description="Helical" evidence="6">
    <location>
        <begin position="92"/>
        <end position="117"/>
    </location>
</feature>
<comment type="subcellular location">
    <subcellularLocation>
        <location evidence="1">Cell membrane</location>
        <topology evidence="1">Multi-pass membrane protein</topology>
    </subcellularLocation>
</comment>
<dbReference type="InterPro" id="IPR002293">
    <property type="entry name" value="AA/rel_permease1"/>
</dbReference>
<feature type="transmembrane region" description="Helical" evidence="6">
    <location>
        <begin position="290"/>
        <end position="310"/>
    </location>
</feature>
<evidence type="ECO:0000256" key="5">
    <source>
        <dbReference type="ARBA" id="ARBA00023136"/>
    </source>
</evidence>
<proteinExistence type="predicted"/>
<dbReference type="PANTHER" id="PTHR42770">
    <property type="entry name" value="AMINO ACID TRANSPORTER-RELATED"/>
    <property type="match status" value="1"/>
</dbReference>
<dbReference type="EMBL" id="JACHLN010000003">
    <property type="protein sequence ID" value="MBB4840329.1"/>
    <property type="molecule type" value="Genomic_DNA"/>
</dbReference>
<dbReference type="PANTHER" id="PTHR42770:SF7">
    <property type="entry name" value="MEMBRANE PROTEIN"/>
    <property type="match status" value="1"/>
</dbReference>
<feature type="transmembrane region" description="Helical" evidence="6">
    <location>
        <begin position="20"/>
        <end position="41"/>
    </location>
</feature>
<evidence type="ECO:0000256" key="2">
    <source>
        <dbReference type="ARBA" id="ARBA00022475"/>
    </source>
</evidence>
<evidence type="ECO:0000256" key="4">
    <source>
        <dbReference type="ARBA" id="ARBA00022989"/>
    </source>
</evidence>
<feature type="transmembrane region" description="Helical" evidence="6">
    <location>
        <begin position="129"/>
        <end position="147"/>
    </location>
</feature>
<evidence type="ECO:0000313" key="8">
    <source>
        <dbReference type="Proteomes" id="UP000575241"/>
    </source>
</evidence>
<dbReference type="GO" id="GO:0022857">
    <property type="term" value="F:transmembrane transporter activity"/>
    <property type="evidence" value="ECO:0007669"/>
    <property type="project" value="InterPro"/>
</dbReference>
<reference evidence="7 8" key="1">
    <citation type="submission" date="2020-08" db="EMBL/GenBank/DDBJ databases">
        <title>Functional genomics of gut bacteria from endangered species of beetles.</title>
        <authorList>
            <person name="Carlos-Shanley C."/>
        </authorList>
    </citation>
    <scope>NUCLEOTIDE SEQUENCE [LARGE SCALE GENOMIC DNA]</scope>
    <source>
        <strain evidence="7 8">S00224</strain>
    </source>
</reference>
<feature type="transmembrane region" description="Helical" evidence="6">
    <location>
        <begin position="224"/>
        <end position="254"/>
    </location>
</feature>
<evidence type="ECO:0000256" key="1">
    <source>
        <dbReference type="ARBA" id="ARBA00004651"/>
    </source>
</evidence>
<feature type="transmembrane region" description="Helical" evidence="6">
    <location>
        <begin position="266"/>
        <end position="284"/>
    </location>
</feature>
<feature type="transmembrane region" description="Helical" evidence="6">
    <location>
        <begin position="322"/>
        <end position="338"/>
    </location>
</feature>
<keyword evidence="5 6" id="KW-0472">Membrane</keyword>
<name>A0A7W7K3D3_9SPHN</name>
<keyword evidence="2" id="KW-1003">Cell membrane</keyword>
<dbReference type="AlphaFoldDB" id="A0A7W7K3D3"/>
<dbReference type="Proteomes" id="UP000575241">
    <property type="component" value="Unassembled WGS sequence"/>
</dbReference>
<feature type="transmembrane region" description="Helical" evidence="6">
    <location>
        <begin position="48"/>
        <end position="72"/>
    </location>
</feature>
<sequence>MSEGAGDEKLAKGIDLGGVIAMGLGTAVGVSIFSAIAPAAAIAGPAMLLSALIAALPMYLIAVSYAFLGSALPVSGASFAWPARFLSPSWGFYIAWARIIANMGAMVVLSLVLVRYASMLVPLPVKPTMFLALLLALLLNLFGVHIATRAQKILLTGMLILFAIFVAWGGATAVNFDHFEPMFPQGWQGMIAATPLLMGLFFGIEAATEAGAEVANSRRTIPLGIALSIGSATLLYLAVGFVALGVLGAPALGASQAPILDAAKQFMGPVATPLIVLAAVLSIGKSLNAMFAMFSRSLYAMGTAGMLPAAFARVHPRWKTPYVALIAVFAIGCVGLFLPMELTFLFLAVNIPNLLKYASICLSAARVTERHPELYAAAAFKLAPGPMRLVSYAGTLCALALILVGFEADWRPYALLGGWLVVGVVFRLAMTRGRRPAAHHDVGP</sequence>
<comment type="caution">
    <text evidence="7">The sequence shown here is derived from an EMBL/GenBank/DDBJ whole genome shotgun (WGS) entry which is preliminary data.</text>
</comment>
<dbReference type="Gene3D" id="1.20.1740.10">
    <property type="entry name" value="Amino acid/polyamine transporter I"/>
    <property type="match status" value="1"/>
</dbReference>
<dbReference type="InterPro" id="IPR050367">
    <property type="entry name" value="APC_superfamily"/>
</dbReference>